<dbReference type="RefSeq" id="WP_070981456.1">
    <property type="nucleotide sequence ID" value="NZ_CP043420.1"/>
</dbReference>
<dbReference type="Gene3D" id="1.10.510.40">
    <property type="match status" value="1"/>
</dbReference>
<organism evidence="2 3">
    <name type="scientific">Kushneria phosphatilytica</name>
    <dbReference type="NCBI Taxonomy" id="657387"/>
    <lineage>
        <taxon>Bacteria</taxon>
        <taxon>Pseudomonadati</taxon>
        <taxon>Pseudomonadota</taxon>
        <taxon>Gammaproteobacteria</taxon>
        <taxon>Oceanospirillales</taxon>
        <taxon>Halomonadaceae</taxon>
        <taxon>Kushneria</taxon>
    </lineage>
</organism>
<sequence length="634" mass="71369">MGETSEHVVADVAIRRHWDAANRALIAKMISELAYEQVLPIVELSTPCVFDDFGALGSEQQYDFALDTDPRGRWTFLAQLNLWGQLLIDIDSLTPPDGVRMEAADLLLAIGPALGMDDARQAESLEDLFNTLRADCELIEAHRQLTADRAIGLPEAERQALLDGHPKFLFNKGRRGWGLEALRAYAPEYGERIRLDWIAILRQRLHAGGEPVDSEYLLASVLDDDALRELRATLQRRVKETDHAVEEYALMPVHPWQWQQMLAMLHVGDIGRGEMIHLGSFGDEFIAQQSLRTLTNVSERPGAGSHDIKLPLSIMNTSSYRGIPGKYMLAGPDVSHWLRVRAGDDDEFVRAGLEILAEPASAVLEHDQYARLAGAPYRYRELCGVIWREGLTPRVGEGEQALLMAELMQCDADGRPWLAAYIDAADCDPELWLTRLFEATLVPMYHLLCRYGMTIIAHGQNLTLILRDGLPHRLALKDFQGDLRLTDEDFPEAADLPSTLLEVTVRLPADKLIHDLQTGHFVTLLRFVAPLAPAVGVSERRFYQLCAEVLENYMARHPEMAERFAKFTLFRPRILRLGLNRSKFLHDAEGASSRMLPDMDYEIDNPLALVTRASRPFGPGERQQSQGKDRIPHE</sequence>
<dbReference type="GO" id="GO:0019290">
    <property type="term" value="P:siderophore biosynthetic process"/>
    <property type="evidence" value="ECO:0007669"/>
    <property type="project" value="InterPro"/>
</dbReference>
<comment type="pathway">
    <text evidence="1">Siderophore biosynthesis.</text>
</comment>
<evidence type="ECO:0000313" key="3">
    <source>
        <dbReference type="Proteomes" id="UP000322553"/>
    </source>
</evidence>
<dbReference type="EMBL" id="CP043420">
    <property type="protein sequence ID" value="QEL10137.1"/>
    <property type="molecule type" value="Genomic_DNA"/>
</dbReference>
<name>A0A1S1NV58_9GAMM</name>
<dbReference type="Pfam" id="PF04183">
    <property type="entry name" value="IucA_IucC"/>
    <property type="match status" value="1"/>
</dbReference>
<dbReference type="STRING" id="657387.BH688_15710"/>
<dbReference type="KEGG" id="kuy:FY550_02645"/>
<dbReference type="PANTHER" id="PTHR34384:SF6">
    <property type="entry name" value="STAPHYLOFERRIN B SYNTHASE"/>
    <property type="match status" value="1"/>
</dbReference>
<dbReference type="Gene3D" id="3.30.310.280">
    <property type="match status" value="1"/>
</dbReference>
<dbReference type="Proteomes" id="UP000322553">
    <property type="component" value="Chromosome"/>
</dbReference>
<dbReference type="InterPro" id="IPR037455">
    <property type="entry name" value="LucA/IucC-like"/>
</dbReference>
<evidence type="ECO:0000313" key="2">
    <source>
        <dbReference type="EMBL" id="QEL10137.1"/>
    </source>
</evidence>
<accession>A0A1S1NV58</accession>
<proteinExistence type="predicted"/>
<evidence type="ECO:0000256" key="1">
    <source>
        <dbReference type="ARBA" id="ARBA00004924"/>
    </source>
</evidence>
<gene>
    <name evidence="2" type="ORF">FY550_02645</name>
</gene>
<dbReference type="OrthoDB" id="495728at2"/>
<dbReference type="InterPro" id="IPR007310">
    <property type="entry name" value="Aerobactin_biosyn_IucA/IucC_N"/>
</dbReference>
<dbReference type="Gene3D" id="6.10.250.3370">
    <property type="match status" value="1"/>
</dbReference>
<dbReference type="AlphaFoldDB" id="A0A1S1NV58"/>
<dbReference type="GO" id="GO:0016881">
    <property type="term" value="F:acid-amino acid ligase activity"/>
    <property type="evidence" value="ECO:0007669"/>
    <property type="project" value="UniProtKB-ARBA"/>
</dbReference>
<protein>
    <submittedName>
        <fullName evidence="2">IucA/IucC family siderophore biosynthesis protein</fullName>
    </submittedName>
</protein>
<dbReference type="InterPro" id="IPR022770">
    <property type="entry name" value="IucA/IucC-like_C"/>
</dbReference>
<dbReference type="Pfam" id="PF06276">
    <property type="entry name" value="FhuF"/>
    <property type="match status" value="1"/>
</dbReference>
<keyword evidence="3" id="KW-1185">Reference proteome</keyword>
<reference evidence="2 3" key="1">
    <citation type="submission" date="2019-08" db="EMBL/GenBank/DDBJ databases">
        <title>Complete genome sequence of Kushneria sp. YCWA18, a halophilic phosphate-solubilizing bacterium isolated from Daqiao saltern in China.</title>
        <authorList>
            <person name="Du G.-X."/>
            <person name="Qu L.-Y."/>
        </authorList>
    </citation>
    <scope>NUCLEOTIDE SEQUENCE [LARGE SCALE GENOMIC DNA]</scope>
    <source>
        <strain evidence="2 3">YCWA18</strain>
    </source>
</reference>
<dbReference type="PANTHER" id="PTHR34384">
    <property type="entry name" value="L-2,3-DIAMINOPROPANOATE--CITRATE LIGASE"/>
    <property type="match status" value="1"/>
</dbReference>